<comment type="caution">
    <text evidence="1">The sequence shown here is derived from an EMBL/GenBank/DDBJ whole genome shotgun (WGS) entry which is preliminary data.</text>
</comment>
<reference evidence="1" key="1">
    <citation type="submission" date="2023-06" db="EMBL/GenBank/DDBJ databases">
        <authorList>
            <person name="Kurt Z."/>
        </authorList>
    </citation>
    <scope>NUCLEOTIDE SEQUENCE</scope>
</reference>
<sequence length="643" mass="71182">MDATAMLILAVLVIFPVYCFAMTCAVRGLLKAVLRLKLKQRVEKRVQNVYNTFPPLMYNPSFVQQLSPKIGTRCDSSLILSYNHQNQQMHVSDLFESVVLQQEDLDASTLVFSQPEMFRIENEILFVNNIPVSLLSDLLKADGSPLLHELAGTSISGSGDIIQNRAVIMNIKDIFVKNIDGNLTSLQTASEFSVSDGVVYFKQKPLCRVEDVIKSGESSNKSIIISTNGSVFSDGVHRGCLRDLYFQNTKRLLDSNRFQVLDGTLCHDMKPLCRLQDARDRNGGQVPDAFVSTCGCVFSGGRYICDASDLTVNTDTGKQSVEAPSPFGIVGGVVFRGESEYCKLYVNDITDGITVLSNGSLFKELKYLGNVRSSSEFKVENGTLFQSGRPLCQIENITTKNIAVLQNGAVYENTEFLGRVENLEVEVFGQKRLLEHNMFHIEGGVVYFDKMPMAAVSELNLGDQITVGADGSVYNKNAFVDNISSLMSKDKYSIEDAVVLRNGSPVALVQDLVDADGKPFNFDQQTRITESGSFIHDGKITSISATRLLTHQNQLVKATPQLFSTRDGSAYFNEEFFGKCEQNAVVANNGAWFQNGRFAGYLKPQAYSRVNLKDMVTRELQEVSKSIAKLGNAESRFRETMGK</sequence>
<gene>
    <name evidence="1" type="ORF">HINF_LOCUS35281</name>
    <name evidence="2" type="ORF">HINF_LOCUS59141</name>
</gene>
<evidence type="ECO:0000313" key="1">
    <source>
        <dbReference type="EMBL" id="CAI9947636.1"/>
    </source>
</evidence>
<dbReference type="Proteomes" id="UP001642409">
    <property type="component" value="Unassembled WGS sequence"/>
</dbReference>
<accession>A0AA86UDG3</accession>
<dbReference type="EMBL" id="CATOUU010000778">
    <property type="protein sequence ID" value="CAI9947636.1"/>
    <property type="molecule type" value="Genomic_DNA"/>
</dbReference>
<protein>
    <submittedName>
        <fullName evidence="2">Hypothetical_protein</fullName>
    </submittedName>
</protein>
<reference evidence="2 3" key="2">
    <citation type="submission" date="2024-07" db="EMBL/GenBank/DDBJ databases">
        <authorList>
            <person name="Akdeniz Z."/>
        </authorList>
    </citation>
    <scope>NUCLEOTIDE SEQUENCE [LARGE SCALE GENOMIC DNA]</scope>
</reference>
<evidence type="ECO:0000313" key="2">
    <source>
        <dbReference type="EMBL" id="CAL6078931.1"/>
    </source>
</evidence>
<name>A0AA86UDG3_9EUKA</name>
<dbReference type="AlphaFoldDB" id="A0AA86UDG3"/>
<evidence type="ECO:0000313" key="3">
    <source>
        <dbReference type="Proteomes" id="UP001642409"/>
    </source>
</evidence>
<dbReference type="EMBL" id="CAXDID020000337">
    <property type="protein sequence ID" value="CAL6078931.1"/>
    <property type="molecule type" value="Genomic_DNA"/>
</dbReference>
<organism evidence="1">
    <name type="scientific">Hexamita inflata</name>
    <dbReference type="NCBI Taxonomy" id="28002"/>
    <lineage>
        <taxon>Eukaryota</taxon>
        <taxon>Metamonada</taxon>
        <taxon>Diplomonadida</taxon>
        <taxon>Hexamitidae</taxon>
        <taxon>Hexamitinae</taxon>
        <taxon>Hexamita</taxon>
    </lineage>
</organism>
<proteinExistence type="predicted"/>
<keyword evidence="3" id="KW-1185">Reference proteome</keyword>